<dbReference type="Proteomes" id="UP000004260">
    <property type="component" value="Unassembled WGS sequence"/>
</dbReference>
<evidence type="ECO:0000313" key="2">
    <source>
        <dbReference type="Proteomes" id="UP000004260"/>
    </source>
</evidence>
<comment type="caution">
    <text evidence="1">The sequence shown here is derived from an EMBL/GenBank/DDBJ whole genome shotgun (WGS) entry which is preliminary data.</text>
</comment>
<name>J0JAJ8_HELPX</name>
<dbReference type="AlphaFoldDB" id="J0JAJ8"/>
<dbReference type="PATRIC" id="fig|992027.3.peg.653"/>
<accession>J0JAJ8</accession>
<reference evidence="1 2" key="1">
    <citation type="journal article" date="2013" name="Pathog. Dis.">
        <title>Genome sequences of 65 Helicobacter pylori strains isolated from asymptomatic individuals and patients with gastric cancer, peptic ulcer disease, or gastritis.</title>
        <authorList>
            <person name="Blanchard T.G."/>
            <person name="Czinn S.J."/>
            <person name="Correa P."/>
            <person name="Nakazawa T."/>
            <person name="Keelan M."/>
            <person name="Morningstar L."/>
            <person name="Santana-Cruz I."/>
            <person name="Maroo A."/>
            <person name="McCracken C."/>
            <person name="Shefchek K."/>
            <person name="Daugherty S."/>
            <person name="Song Y."/>
            <person name="Fraser C.M."/>
            <person name="Fricke W.F."/>
        </authorList>
    </citation>
    <scope>NUCLEOTIDE SEQUENCE [LARGE SCALE GENOMIC DNA]</scope>
    <source>
        <strain evidence="1 2">NQ4053</strain>
    </source>
</reference>
<evidence type="ECO:0000313" key="1">
    <source>
        <dbReference type="EMBL" id="EJB35105.1"/>
    </source>
</evidence>
<proteinExistence type="predicted"/>
<dbReference type="EMBL" id="AKNV01000003">
    <property type="protein sequence ID" value="EJB35105.1"/>
    <property type="molecule type" value="Genomic_DNA"/>
</dbReference>
<protein>
    <submittedName>
        <fullName evidence="1">Uncharacterized protein</fullName>
    </submittedName>
</protein>
<gene>
    <name evidence="1" type="ORF">HPNQ4053_0666</name>
</gene>
<sequence length="43" mass="4866">MQTTPLKPLDEFSKCLLNGIGFVGYAQKFLLIDLSFLRCENSN</sequence>
<organism evidence="1 2">
    <name type="scientific">Helicobacter pylori NQ4053</name>
    <dbReference type="NCBI Taxonomy" id="992027"/>
    <lineage>
        <taxon>Bacteria</taxon>
        <taxon>Pseudomonadati</taxon>
        <taxon>Campylobacterota</taxon>
        <taxon>Epsilonproteobacteria</taxon>
        <taxon>Campylobacterales</taxon>
        <taxon>Helicobacteraceae</taxon>
        <taxon>Helicobacter</taxon>
    </lineage>
</organism>